<keyword evidence="3" id="KW-1185">Reference proteome</keyword>
<evidence type="ECO:0000313" key="3">
    <source>
        <dbReference type="Proteomes" id="UP001328107"/>
    </source>
</evidence>
<reference evidence="3" key="1">
    <citation type="submission" date="2022-10" db="EMBL/GenBank/DDBJ databases">
        <title>Genome assembly of Pristionchus species.</title>
        <authorList>
            <person name="Yoshida K."/>
            <person name="Sommer R.J."/>
        </authorList>
    </citation>
    <scope>NUCLEOTIDE SEQUENCE [LARGE SCALE GENOMIC DNA]</scope>
    <source>
        <strain evidence="3">RS5460</strain>
    </source>
</reference>
<comment type="caution">
    <text evidence="2">The sequence shown here is derived from an EMBL/GenBank/DDBJ whole genome shotgun (WGS) entry which is preliminary data.</text>
</comment>
<feature type="domain" description="F-box" evidence="1">
    <location>
        <begin position="30"/>
        <end position="78"/>
    </location>
</feature>
<dbReference type="AlphaFoldDB" id="A0AAN5CUW0"/>
<dbReference type="PROSITE" id="PS50181">
    <property type="entry name" value="FBOX"/>
    <property type="match status" value="1"/>
</dbReference>
<dbReference type="InterPro" id="IPR001810">
    <property type="entry name" value="F-box_dom"/>
</dbReference>
<evidence type="ECO:0000313" key="2">
    <source>
        <dbReference type="EMBL" id="GMR51019.1"/>
    </source>
</evidence>
<accession>A0AAN5CUW0</accession>
<proteinExistence type="predicted"/>
<feature type="non-terminal residue" evidence="2">
    <location>
        <position position="1"/>
    </location>
</feature>
<dbReference type="Proteomes" id="UP001328107">
    <property type="component" value="Unassembled WGS sequence"/>
</dbReference>
<organism evidence="2 3">
    <name type="scientific">Pristionchus mayeri</name>
    <dbReference type="NCBI Taxonomy" id="1317129"/>
    <lineage>
        <taxon>Eukaryota</taxon>
        <taxon>Metazoa</taxon>
        <taxon>Ecdysozoa</taxon>
        <taxon>Nematoda</taxon>
        <taxon>Chromadorea</taxon>
        <taxon>Rhabditida</taxon>
        <taxon>Rhabditina</taxon>
        <taxon>Diplogasteromorpha</taxon>
        <taxon>Diplogasteroidea</taxon>
        <taxon>Neodiplogasteridae</taxon>
        <taxon>Pristionchus</taxon>
    </lineage>
</organism>
<sequence length="312" mass="35628">LLSLPALPSRVFTVCQLTFPQQSFILPVVSMDIFALPEVFLRNLMSKITIRDRLMIRQTCSDFEKLVAESHAGYFDDAMIDSYAVPHKVMLSFENAQYNCYFERNDECLINRLFSGIRIGTLAIEIHDNDGDLSALMNFLSNFKAYCVHFPNIDFEWKLKSAHFLMAVFPNSDFAMEVENIPDLETLTKLPSLQNLAIATSEKISSKLFIKLLDRHKNLDSCNVVYNRKRFRTGTVTIGSDDFIKAVKMIDEDRDAKMAYMMVKCANMLTCLRELGISQISVDSEAGDAFGEFEVVKVMKHGNTLNFYLMHN</sequence>
<dbReference type="EMBL" id="BTRK01000005">
    <property type="protein sequence ID" value="GMR51019.1"/>
    <property type="molecule type" value="Genomic_DNA"/>
</dbReference>
<protein>
    <recommendedName>
        <fullName evidence="1">F-box domain-containing protein</fullName>
    </recommendedName>
</protein>
<evidence type="ECO:0000259" key="1">
    <source>
        <dbReference type="PROSITE" id="PS50181"/>
    </source>
</evidence>
<name>A0AAN5CUW0_9BILA</name>
<gene>
    <name evidence="2" type="ORF">PMAYCL1PPCAC_21214</name>
</gene>